<dbReference type="AlphaFoldDB" id="A0A3N4P9I2"/>
<reference evidence="1 2" key="1">
    <citation type="submission" date="2018-11" db="EMBL/GenBank/DDBJ databases">
        <title>Whole genome sequencing of Pantoea sp. RIT388.</title>
        <authorList>
            <person name="Gan H.M."/>
            <person name="Hudson A.O."/>
        </authorList>
    </citation>
    <scope>NUCLEOTIDE SEQUENCE [LARGE SCALE GENOMIC DNA]</scope>
    <source>
        <strain evidence="1 2">RIT388</strain>
    </source>
</reference>
<accession>A0A3N4P9I2</accession>
<gene>
    <name evidence="1" type="ORF">BBB56_06250</name>
</gene>
<evidence type="ECO:0000313" key="2">
    <source>
        <dbReference type="Proteomes" id="UP000281332"/>
    </source>
</evidence>
<organism evidence="1 2">
    <name type="scientific">Candidatus Pantoea deserta</name>
    <dbReference type="NCBI Taxonomy" id="1869313"/>
    <lineage>
        <taxon>Bacteria</taxon>
        <taxon>Pseudomonadati</taxon>
        <taxon>Pseudomonadota</taxon>
        <taxon>Gammaproteobacteria</taxon>
        <taxon>Enterobacterales</taxon>
        <taxon>Erwiniaceae</taxon>
        <taxon>Pantoea</taxon>
    </lineage>
</organism>
<keyword evidence="2" id="KW-1185">Reference proteome</keyword>
<dbReference type="Proteomes" id="UP000281332">
    <property type="component" value="Unassembled WGS sequence"/>
</dbReference>
<sequence>MKESDKLTFAVSITDISQFIEIMKENHIEASLSEKYKKGVAFDSALYDIVIDLVESPYFIPSLSLAIRAYLKRNDKKKFIVKTKDGEIVNIEGYSEKDVKTLLKKVKRISFIEKTR</sequence>
<dbReference type="EMBL" id="RMVG01000003">
    <property type="protein sequence ID" value="RPE02999.1"/>
    <property type="molecule type" value="Genomic_DNA"/>
</dbReference>
<proteinExistence type="predicted"/>
<comment type="caution">
    <text evidence="1">The sequence shown here is derived from an EMBL/GenBank/DDBJ whole genome shotgun (WGS) entry which is preliminary data.</text>
</comment>
<name>A0A3N4P9I2_9GAMM</name>
<dbReference type="RefSeq" id="WP_123799861.1">
    <property type="nucleotide sequence ID" value="NZ_RMVG01000003.1"/>
</dbReference>
<protein>
    <submittedName>
        <fullName evidence="1">Uncharacterized protein</fullName>
    </submittedName>
</protein>
<evidence type="ECO:0000313" key="1">
    <source>
        <dbReference type="EMBL" id="RPE02999.1"/>
    </source>
</evidence>